<keyword evidence="1" id="KW-0436">Ligase</keyword>
<keyword evidence="2" id="KW-1185">Reference proteome</keyword>
<sequence>MSSTQTSSSGPSAASANKHLSYIVPGTGGPGETHRFKEIKTVYEVFEYARKEYSDRPYLGHRPFDPATKTYGQYVWETYHQVGQRVDNVASGLAYAYEQWVKPGCTNHQNTKWHVGIYAINRPEWRITEFSCYARNLVTVALYDTLGISSVEYIINHAEIPIVVCSLDKVSRLLKLAPNLPNLRCIISMDSFGAAATGNDPTPLPSPFNISSVRVLTQWAESLGIKLLGFNEIEAIGVNNPSPHIPPTPEDILTICYTSGTTGTPKGVVSIHRNYTSSARSMAFHVDPSRLDHSIISYLPLAHCYQRCLEFLITMIGARIGYYTGDVTRILDDMHALAPTFFTSVPRLLNRIYDKLVSATVLAPGLSGVIARKAVADKLANLENGNGVTHAFWDRIIFRKIRAVLGGRVELIVSGSAPLEPKVMQFLRIAFCCEVTEGFGQTETSAFGLTLPREVYSTGTIGIPSPGIEIKLVDIPDMNYFSSDKPCPRGELCLRGDIVFTGYYKDPENTAKALTADGWVHTGDVARINPDGTFSIIDRKKNIFKLSQGEYVAPEKLESTYTNNPLVQQIAVLGRSTESSLVAVVVPNPETFVPWALKQGGFASNTNAGVQSVEPPLEVLCRHPGINEAMVAELEATARKANLTGFERIKAIHLEHRPFDVETNGLLTPTMKLKRHDALKYYAKEIDRMYEQIKGSTTSSGL</sequence>
<evidence type="ECO:0000313" key="2">
    <source>
        <dbReference type="Proteomes" id="UP001145114"/>
    </source>
</evidence>
<name>A0ACC1HGZ3_9FUNG</name>
<protein>
    <submittedName>
        <fullName evidence="1">Medium-chain fatty acid-CoA ligase faa2</fullName>
        <ecNumber evidence="1">6.2.1.3</ecNumber>
    </submittedName>
</protein>
<dbReference type="Proteomes" id="UP001145114">
    <property type="component" value="Unassembled WGS sequence"/>
</dbReference>
<reference evidence="1" key="1">
    <citation type="submission" date="2022-06" db="EMBL/GenBank/DDBJ databases">
        <title>Phylogenomic reconstructions and comparative analyses of Kickxellomycotina fungi.</title>
        <authorList>
            <person name="Reynolds N.K."/>
            <person name="Stajich J.E."/>
            <person name="Barry K."/>
            <person name="Grigoriev I.V."/>
            <person name="Crous P."/>
            <person name="Smith M.E."/>
        </authorList>
    </citation>
    <scope>NUCLEOTIDE SEQUENCE</scope>
    <source>
        <strain evidence="1">RSA 2271</strain>
    </source>
</reference>
<proteinExistence type="predicted"/>
<comment type="caution">
    <text evidence="1">The sequence shown here is derived from an EMBL/GenBank/DDBJ whole genome shotgun (WGS) entry which is preliminary data.</text>
</comment>
<dbReference type="EC" id="6.2.1.3" evidence="1"/>
<dbReference type="EMBL" id="JAMZIH010005800">
    <property type="protein sequence ID" value="KAJ1674635.1"/>
    <property type="molecule type" value="Genomic_DNA"/>
</dbReference>
<organism evidence="1 2">
    <name type="scientific">Spiromyces aspiralis</name>
    <dbReference type="NCBI Taxonomy" id="68401"/>
    <lineage>
        <taxon>Eukaryota</taxon>
        <taxon>Fungi</taxon>
        <taxon>Fungi incertae sedis</taxon>
        <taxon>Zoopagomycota</taxon>
        <taxon>Kickxellomycotina</taxon>
        <taxon>Kickxellomycetes</taxon>
        <taxon>Kickxellales</taxon>
        <taxon>Kickxellaceae</taxon>
        <taxon>Spiromyces</taxon>
    </lineage>
</organism>
<accession>A0ACC1HGZ3</accession>
<gene>
    <name evidence="1" type="primary">FAA2_1</name>
    <name evidence="1" type="ORF">EV182_002870</name>
</gene>
<evidence type="ECO:0000313" key="1">
    <source>
        <dbReference type="EMBL" id="KAJ1674635.1"/>
    </source>
</evidence>